<evidence type="ECO:0000259" key="1">
    <source>
        <dbReference type="PROSITE" id="PS50982"/>
    </source>
</evidence>
<dbReference type="Gene3D" id="3.80.10.10">
    <property type="entry name" value="Ribonuclease Inhibitor"/>
    <property type="match status" value="1"/>
</dbReference>
<dbReference type="OrthoDB" id="6629628at2759"/>
<proteinExistence type="predicted"/>
<protein>
    <submittedName>
        <fullName evidence="2">Methyl-CpG DNA binding,F-box domain,Leucine-rich repeat domain, L domain-like,DNA-binding domain</fullName>
    </submittedName>
</protein>
<dbReference type="SUPFAM" id="SSF54171">
    <property type="entry name" value="DNA-binding domain"/>
    <property type="match status" value="1"/>
</dbReference>
<dbReference type="InterPro" id="IPR001739">
    <property type="entry name" value="Methyl_CpG_DNA-bd"/>
</dbReference>
<dbReference type="Pfam" id="PF12937">
    <property type="entry name" value="F-box-like"/>
    <property type="match status" value="1"/>
</dbReference>
<sequence length="612" mass="70927">MASSSGASTSSSHIDITNPKYKLPFAHGWKREVVYRTPKSDDSTTTSNKTNRKADVYYYSPGNLKFRSLVDFQKDSEALNFPLTIDNFSFKKEPTGIDDPSKEIIRDAKFHPTKDGNVFESYVSKMLRDRSVNVSSTASQPKRRKLNNMDLDNFKNVKKRSSEINENINKSLEFVFPYLGMKDRLTVTQVCFSWRRIAKDKCLWKHVCLKNVKISDWKKLIDFINNNECISLDTRGLLMPSTKPKKIHDFYIFWLNFSKAIIKATKLDILYLYGCPVNIVQDVMCSLQKLTNLNVSSLQFPPKFGRPGTPKILNELNSFNLDCISNMQNLTELRIHNLRRVKLLSTPNLKVSRLTKLKTLSLTSITFIKAVPDNFIALLESISIDLEVLEIGECKCLPNNFHEFLEKLTNLRSLRLENCFDRWEACTKQYFDAIRSLKKLENLELINIIMNKEVESQLKRCSHIKALMIAPIDPYRIIPHSNRIMFNCLEALSKTLTHVVWGIREYMLAKVDYLIENNIQKKMFYPGYYLGMSKTRKVRDNIIMIRSKKLQPGIQEAPPNNPYESEEVDIFSVSFIEYWLNLMMVNAKTKVIKIPDTGKYKPRLSELFGDLK</sequence>
<keyword evidence="2" id="KW-0238">DNA-binding</keyword>
<dbReference type="Gene3D" id="1.20.1280.50">
    <property type="match status" value="1"/>
</dbReference>
<dbReference type="InterPro" id="IPR016177">
    <property type="entry name" value="DNA-bd_dom_sf"/>
</dbReference>
<feature type="domain" description="MBD" evidence="1">
    <location>
        <begin position="15"/>
        <end position="95"/>
    </location>
</feature>
<dbReference type="GO" id="GO:0003677">
    <property type="term" value="F:DNA binding"/>
    <property type="evidence" value="ECO:0007669"/>
    <property type="project" value="UniProtKB-KW"/>
</dbReference>
<dbReference type="PANTHER" id="PTHR15739">
    <property type="entry name" value="ZINC FINGER PROTEIN"/>
    <property type="match status" value="1"/>
</dbReference>
<dbReference type="Pfam" id="PF01429">
    <property type="entry name" value="MBD"/>
    <property type="match status" value="1"/>
</dbReference>
<dbReference type="PANTHER" id="PTHR15739:SF5">
    <property type="entry name" value="LD23158P"/>
    <property type="match status" value="1"/>
</dbReference>
<name>A0A5E4N959_9HEMI</name>
<dbReference type="AlphaFoldDB" id="A0A5E4N959"/>
<gene>
    <name evidence="2" type="ORF">CINCED_3A014254</name>
</gene>
<dbReference type="Gene3D" id="3.30.890.10">
    <property type="entry name" value="Methyl-cpg-binding Protein 2, Chain A"/>
    <property type="match status" value="1"/>
</dbReference>
<organism evidence="2 3">
    <name type="scientific">Cinara cedri</name>
    <dbReference type="NCBI Taxonomy" id="506608"/>
    <lineage>
        <taxon>Eukaryota</taxon>
        <taxon>Metazoa</taxon>
        <taxon>Ecdysozoa</taxon>
        <taxon>Arthropoda</taxon>
        <taxon>Hexapoda</taxon>
        <taxon>Insecta</taxon>
        <taxon>Pterygota</taxon>
        <taxon>Neoptera</taxon>
        <taxon>Paraneoptera</taxon>
        <taxon>Hemiptera</taxon>
        <taxon>Sternorrhyncha</taxon>
        <taxon>Aphidomorpha</taxon>
        <taxon>Aphidoidea</taxon>
        <taxon>Aphididae</taxon>
        <taxon>Lachninae</taxon>
        <taxon>Cinara</taxon>
    </lineage>
</organism>
<dbReference type="InterPro" id="IPR052283">
    <property type="entry name" value="GenomicStab_NeuMorph_Reg"/>
</dbReference>
<dbReference type="SUPFAM" id="SSF52058">
    <property type="entry name" value="L domain-like"/>
    <property type="match status" value="1"/>
</dbReference>
<reference evidence="2 3" key="1">
    <citation type="submission" date="2019-08" db="EMBL/GenBank/DDBJ databases">
        <authorList>
            <person name="Alioto T."/>
            <person name="Alioto T."/>
            <person name="Gomez Garrido J."/>
        </authorList>
    </citation>
    <scope>NUCLEOTIDE SEQUENCE [LARGE SCALE GENOMIC DNA]</scope>
</reference>
<dbReference type="PROSITE" id="PS50982">
    <property type="entry name" value="MBD"/>
    <property type="match status" value="1"/>
</dbReference>
<keyword evidence="3" id="KW-1185">Reference proteome</keyword>
<evidence type="ECO:0000313" key="3">
    <source>
        <dbReference type="Proteomes" id="UP000325440"/>
    </source>
</evidence>
<evidence type="ECO:0000313" key="2">
    <source>
        <dbReference type="EMBL" id="VVC41308.1"/>
    </source>
</evidence>
<dbReference type="EMBL" id="CABPRJ010001916">
    <property type="protein sequence ID" value="VVC41308.1"/>
    <property type="molecule type" value="Genomic_DNA"/>
</dbReference>
<accession>A0A5E4N959</accession>
<dbReference type="Proteomes" id="UP000325440">
    <property type="component" value="Unassembled WGS sequence"/>
</dbReference>
<dbReference type="InterPro" id="IPR001810">
    <property type="entry name" value="F-box_dom"/>
</dbReference>
<dbReference type="InterPro" id="IPR032675">
    <property type="entry name" value="LRR_dom_sf"/>
</dbReference>